<feature type="chain" id="PRO_5037274593" evidence="1">
    <location>
        <begin position="21"/>
        <end position="410"/>
    </location>
</feature>
<dbReference type="InterPro" id="IPR010315">
    <property type="entry name" value="DUF915_hydro-like"/>
</dbReference>
<gene>
    <name evidence="2" type="ORF">HXL68_02475</name>
</gene>
<keyword evidence="1" id="KW-0732">Signal</keyword>
<dbReference type="PROSITE" id="PS51257">
    <property type="entry name" value="PROKAR_LIPOPROTEIN"/>
    <property type="match status" value="1"/>
</dbReference>
<dbReference type="SUPFAM" id="SSF53474">
    <property type="entry name" value="alpha/beta-Hydrolases"/>
    <property type="match status" value="1"/>
</dbReference>
<organism evidence="2 3">
    <name type="scientific">Dechloromonas agitata</name>
    <dbReference type="NCBI Taxonomy" id="73030"/>
    <lineage>
        <taxon>Bacteria</taxon>
        <taxon>Pseudomonadati</taxon>
        <taxon>Pseudomonadota</taxon>
        <taxon>Betaproteobacteria</taxon>
        <taxon>Rhodocyclales</taxon>
        <taxon>Azonexaceae</taxon>
        <taxon>Dechloromonas</taxon>
    </lineage>
</organism>
<dbReference type="PANTHER" id="PTHR37946">
    <property type="entry name" value="SLL1969 PROTEIN"/>
    <property type="match status" value="1"/>
</dbReference>
<comment type="caution">
    <text evidence="2">The sequence shown here is derived from an EMBL/GenBank/DDBJ whole genome shotgun (WGS) entry which is preliminary data.</text>
</comment>
<dbReference type="InterPro" id="IPR029058">
    <property type="entry name" value="AB_hydrolase_fold"/>
</dbReference>
<dbReference type="EMBL" id="JABZMI010000021">
    <property type="protein sequence ID" value="MBF1163883.1"/>
    <property type="molecule type" value="Genomic_DNA"/>
</dbReference>
<evidence type="ECO:0000313" key="2">
    <source>
        <dbReference type="EMBL" id="MBF1163883.1"/>
    </source>
</evidence>
<reference evidence="2" key="1">
    <citation type="submission" date="2020-04" db="EMBL/GenBank/DDBJ databases">
        <title>Deep metagenomics examines the oral microbiome during advanced dental caries in children, revealing novel taxa and co-occurrences with host molecules.</title>
        <authorList>
            <person name="Baker J.L."/>
            <person name="Morton J.T."/>
            <person name="Dinis M."/>
            <person name="Alvarez R."/>
            <person name="Tran N.C."/>
            <person name="Knight R."/>
            <person name="Edlund A."/>
        </authorList>
    </citation>
    <scope>NUCLEOTIDE SEQUENCE</scope>
    <source>
        <strain evidence="2">JCVI_32_bin.24</strain>
    </source>
</reference>
<dbReference type="Gene3D" id="3.40.50.1820">
    <property type="entry name" value="alpha/beta hydrolase"/>
    <property type="match status" value="1"/>
</dbReference>
<dbReference type="Pfam" id="PF06028">
    <property type="entry name" value="DUF915"/>
    <property type="match status" value="1"/>
</dbReference>
<dbReference type="PANTHER" id="PTHR37946:SF1">
    <property type="entry name" value="SLL1969 PROTEIN"/>
    <property type="match status" value="1"/>
</dbReference>
<keyword evidence="2" id="KW-0378">Hydrolase</keyword>
<protein>
    <submittedName>
        <fullName evidence="2">Alpha/beta hydrolase</fullName>
    </submittedName>
</protein>
<dbReference type="GO" id="GO:0016787">
    <property type="term" value="F:hydrolase activity"/>
    <property type="evidence" value="ECO:0007669"/>
    <property type="project" value="UniProtKB-KW"/>
</dbReference>
<dbReference type="Proteomes" id="UP000718593">
    <property type="component" value="Unassembled WGS sequence"/>
</dbReference>
<proteinExistence type="predicted"/>
<evidence type="ECO:0000256" key="1">
    <source>
        <dbReference type="SAM" id="SignalP"/>
    </source>
</evidence>
<sequence>MIHRLLALCCALLLAGCTNFMELRQELQESKTQLGRIAGTVVSPSCADCPTILVALDDLEGRVVHTYRVYERPGAFQMVTFGGSRYLFGFNDLNNDFQYQQGEPSGWVRLPEKFAAGTRVEHIELSLSRTPGNVPAFGNLFDLRGMTLGTIDVELGKLADLADARFDPDIANLGMWQPLRFMKDSYAGIYFLGPYDAGKSPVLFVHGINGSPRDFAAMIATLDRSRFQPWVLYYPTGIDLASLGDGVLGMLSELRHRYPFKRLHIVAHSMGGVVVRSYLSACAKARNCNYLRSFTSISSPFGGHQAAQSGVDYAPVVMPVWHSMAPGSSFMNMLFATPLPRQVHHHLIFGYRNNVLVGKTSGDGTITLASQLRKEAQAQAVTQRGFDEDHLTILKSDEVSAYVNGLLSIE</sequence>
<evidence type="ECO:0000313" key="3">
    <source>
        <dbReference type="Proteomes" id="UP000718593"/>
    </source>
</evidence>
<name>A0A930BPJ6_9RHOO</name>
<feature type="signal peptide" evidence="1">
    <location>
        <begin position="1"/>
        <end position="20"/>
    </location>
</feature>
<dbReference type="AlphaFoldDB" id="A0A930BPJ6"/>
<accession>A0A930BPJ6</accession>